<dbReference type="PANTHER" id="PTHR37542:SF3">
    <property type="entry name" value="PRION-INHIBITION AND PROPAGATION HELO DOMAIN-CONTAINING PROTEIN"/>
    <property type="match status" value="1"/>
</dbReference>
<name>A0AA39XPZ3_9PEZI</name>
<sequence length="259" mass="29104">MAEIATQTLSFLDAAIACFKQIQIARSFPEDFDHHQIKLDIIQLRLSRWGEAAGIYSGGEGAPLAIRDHDQANELLCSIELLFKQAQKKANALKPPEEPTTPTLNPDSDMSSGMRMLRTKLRASLSRRCTQLANAKHSIQWAFYKKQQFEEFVAAMNGTIDQLEKLFPEEEATPTRLQELSKEECKGISETYLKELKEIVGDTDPWLDGAVDASLREQAPTGGVSFSNRDNYGLQQGYNYGNQKGFKFAGTMNNNTYRK</sequence>
<evidence type="ECO:0000259" key="3">
    <source>
        <dbReference type="Pfam" id="PF17046"/>
    </source>
</evidence>
<evidence type="ECO:0000313" key="4">
    <source>
        <dbReference type="EMBL" id="KAK0638086.1"/>
    </source>
</evidence>
<feature type="region of interest" description="Disordered" evidence="1">
    <location>
        <begin position="90"/>
        <end position="112"/>
    </location>
</feature>
<dbReference type="Proteomes" id="UP001175001">
    <property type="component" value="Unassembled WGS sequence"/>
</dbReference>
<dbReference type="InterPro" id="IPR031469">
    <property type="entry name" value="SesB_dom"/>
</dbReference>
<keyword evidence="5" id="KW-1185">Reference proteome</keyword>
<dbReference type="InterPro" id="IPR029498">
    <property type="entry name" value="HeLo_dom"/>
</dbReference>
<dbReference type="Pfam" id="PF17046">
    <property type="entry name" value="Ses_B"/>
    <property type="match status" value="1"/>
</dbReference>
<accession>A0AA39XPZ3</accession>
<dbReference type="PANTHER" id="PTHR37542">
    <property type="entry name" value="HELO DOMAIN-CONTAINING PROTEIN-RELATED"/>
    <property type="match status" value="1"/>
</dbReference>
<organism evidence="4 5">
    <name type="scientific">Lasiodiplodia hormozganensis</name>
    <dbReference type="NCBI Taxonomy" id="869390"/>
    <lineage>
        <taxon>Eukaryota</taxon>
        <taxon>Fungi</taxon>
        <taxon>Dikarya</taxon>
        <taxon>Ascomycota</taxon>
        <taxon>Pezizomycotina</taxon>
        <taxon>Dothideomycetes</taxon>
        <taxon>Dothideomycetes incertae sedis</taxon>
        <taxon>Botryosphaeriales</taxon>
        <taxon>Botryosphaeriaceae</taxon>
        <taxon>Lasiodiplodia</taxon>
    </lineage>
</organism>
<dbReference type="Gene3D" id="1.20.120.1020">
    <property type="entry name" value="Prion-inhibition and propagation, HeLo domain"/>
    <property type="match status" value="1"/>
</dbReference>
<dbReference type="EMBL" id="JAUJDW010000103">
    <property type="protein sequence ID" value="KAK0638086.1"/>
    <property type="molecule type" value="Genomic_DNA"/>
</dbReference>
<dbReference type="AlphaFoldDB" id="A0AA39XPZ3"/>
<reference evidence="4" key="1">
    <citation type="submission" date="2023-06" db="EMBL/GenBank/DDBJ databases">
        <title>Multi-omics analyses reveal the molecular pathogenesis toolkit of Lasiodiplodia hormozganensis, a cross-kingdom pathogen.</title>
        <authorList>
            <person name="Felix C."/>
            <person name="Meneses R."/>
            <person name="Goncalves M.F.M."/>
            <person name="Tilleman L."/>
            <person name="Duarte A.S."/>
            <person name="Jorrin-Novo J.V."/>
            <person name="Van De Peer Y."/>
            <person name="Deforce D."/>
            <person name="Van Nieuwerburgh F."/>
            <person name="Esteves A.C."/>
            <person name="Alves A."/>
        </authorList>
    </citation>
    <scope>NUCLEOTIDE SEQUENCE</scope>
    <source>
        <strain evidence="4">CBS 339.90</strain>
    </source>
</reference>
<evidence type="ECO:0000313" key="5">
    <source>
        <dbReference type="Proteomes" id="UP001175001"/>
    </source>
</evidence>
<feature type="domain" description="Fungal death-pathway protein SesB" evidence="3">
    <location>
        <begin position="220"/>
        <end position="245"/>
    </location>
</feature>
<feature type="domain" description="Prion-inhibition and propagation HeLo" evidence="2">
    <location>
        <begin position="10"/>
        <end position="189"/>
    </location>
</feature>
<evidence type="ECO:0000256" key="1">
    <source>
        <dbReference type="SAM" id="MobiDB-lite"/>
    </source>
</evidence>
<gene>
    <name evidence="4" type="primary">het-S_0</name>
    <name evidence="4" type="ORF">DIS24_g10192</name>
</gene>
<proteinExistence type="predicted"/>
<dbReference type="Pfam" id="PF14479">
    <property type="entry name" value="HeLo"/>
    <property type="match status" value="1"/>
</dbReference>
<dbReference type="InterPro" id="IPR038305">
    <property type="entry name" value="HeLo_sf"/>
</dbReference>
<comment type="caution">
    <text evidence="4">The sequence shown here is derived from an EMBL/GenBank/DDBJ whole genome shotgun (WGS) entry which is preliminary data.</text>
</comment>
<protein>
    <submittedName>
        <fullName evidence="4">Heterokaryon incompatibility protein S</fullName>
    </submittedName>
</protein>
<evidence type="ECO:0000259" key="2">
    <source>
        <dbReference type="Pfam" id="PF14479"/>
    </source>
</evidence>